<evidence type="ECO:0000256" key="1">
    <source>
        <dbReference type="ARBA" id="ARBA00008791"/>
    </source>
</evidence>
<dbReference type="PRINTS" id="PR01438">
    <property type="entry name" value="UNVRSLSTRESS"/>
</dbReference>
<evidence type="ECO:0000259" key="2">
    <source>
        <dbReference type="Pfam" id="PF00582"/>
    </source>
</evidence>
<dbReference type="InterPro" id="IPR006016">
    <property type="entry name" value="UspA"/>
</dbReference>
<dbReference type="EMBL" id="SLZU01000005">
    <property type="protein sequence ID" value="TCS64570.1"/>
    <property type="molecule type" value="Genomic_DNA"/>
</dbReference>
<dbReference type="CDD" id="cd00293">
    <property type="entry name" value="USP-like"/>
    <property type="match status" value="1"/>
</dbReference>
<comment type="similarity">
    <text evidence="1">Belongs to the universal stress protein A family.</text>
</comment>
<dbReference type="SUPFAM" id="SSF52402">
    <property type="entry name" value="Adenine nucleotide alpha hydrolases-like"/>
    <property type="match status" value="1"/>
</dbReference>
<dbReference type="InterPro" id="IPR014729">
    <property type="entry name" value="Rossmann-like_a/b/a_fold"/>
</dbReference>
<keyword evidence="4" id="KW-1185">Reference proteome</keyword>
<organism evidence="3 4">
    <name type="scientific">Primorskyibacter sedentarius</name>
    <dbReference type="NCBI Taxonomy" id="745311"/>
    <lineage>
        <taxon>Bacteria</taxon>
        <taxon>Pseudomonadati</taxon>
        <taxon>Pseudomonadota</taxon>
        <taxon>Alphaproteobacteria</taxon>
        <taxon>Rhodobacterales</taxon>
        <taxon>Roseobacteraceae</taxon>
        <taxon>Primorskyibacter</taxon>
    </lineage>
</organism>
<evidence type="ECO:0000313" key="3">
    <source>
        <dbReference type="EMBL" id="TCS64570.1"/>
    </source>
</evidence>
<protein>
    <submittedName>
        <fullName evidence="3">Nucleotide-binding universal stress UspA family protein</fullName>
    </submittedName>
</protein>
<reference evidence="3 4" key="1">
    <citation type="submission" date="2019-03" db="EMBL/GenBank/DDBJ databases">
        <title>Genomic Encyclopedia of Type Strains, Phase IV (KMG-IV): sequencing the most valuable type-strain genomes for metagenomic binning, comparative biology and taxonomic classification.</title>
        <authorList>
            <person name="Goeker M."/>
        </authorList>
    </citation>
    <scope>NUCLEOTIDE SEQUENCE [LARGE SCALE GENOMIC DNA]</scope>
    <source>
        <strain evidence="3 4">DSM 104836</strain>
    </source>
</reference>
<dbReference type="Gene3D" id="3.40.50.620">
    <property type="entry name" value="HUPs"/>
    <property type="match status" value="1"/>
</dbReference>
<evidence type="ECO:0000313" key="4">
    <source>
        <dbReference type="Proteomes" id="UP000295696"/>
    </source>
</evidence>
<dbReference type="RefSeq" id="WP_132244391.1">
    <property type="nucleotide sequence ID" value="NZ_SLZU01000005.1"/>
</dbReference>
<sequence length="137" mass="14603">MFTKIMIPVDLGHTEQMDKALSVAADLASKYSAELHIVGVTQSSPTQIARTPDLFAQKLAAFAAERSSATGMTFASHCEISHDPSIDLDDVLMRAIGKLGADLVVMASHVPGFAEHLFASNAGYLASHSKTSVFIVR</sequence>
<dbReference type="InterPro" id="IPR006015">
    <property type="entry name" value="Universal_stress_UspA"/>
</dbReference>
<name>A0A4R3JIF3_9RHOB</name>
<dbReference type="Pfam" id="PF00582">
    <property type="entry name" value="Usp"/>
    <property type="match status" value="1"/>
</dbReference>
<dbReference type="OrthoDB" id="9792500at2"/>
<gene>
    <name evidence="3" type="ORF">EDD52_105131</name>
</gene>
<dbReference type="Proteomes" id="UP000295696">
    <property type="component" value="Unassembled WGS sequence"/>
</dbReference>
<feature type="domain" description="UspA" evidence="2">
    <location>
        <begin position="1"/>
        <end position="137"/>
    </location>
</feature>
<accession>A0A4R3JIF3</accession>
<proteinExistence type="inferred from homology"/>
<comment type="caution">
    <text evidence="3">The sequence shown here is derived from an EMBL/GenBank/DDBJ whole genome shotgun (WGS) entry which is preliminary data.</text>
</comment>
<dbReference type="AlphaFoldDB" id="A0A4R3JIF3"/>